<feature type="region of interest" description="Disordered" evidence="1">
    <location>
        <begin position="319"/>
        <end position="338"/>
    </location>
</feature>
<reference evidence="4 5" key="1">
    <citation type="submission" date="2017-10" db="EMBL/GenBank/DDBJ databases">
        <title>Two draft genome sequences of Pusillimonas sp. strains isolated from a nitrate- and radionuclide-contaminated groundwater in Russia.</title>
        <authorList>
            <person name="Grouzdev D.S."/>
            <person name="Tourova T.P."/>
            <person name="Goeva M.A."/>
            <person name="Babich T.L."/>
            <person name="Sokolova D.S."/>
            <person name="Abdullin R."/>
            <person name="Poltaraus A.B."/>
            <person name="Toshchakov S.V."/>
            <person name="Nazina T.N."/>
        </authorList>
    </citation>
    <scope>NUCLEOTIDE SEQUENCE [LARGE SCALE GENOMIC DNA]</scope>
    <source>
        <strain evidence="4 5">JR1/69-3-13</strain>
    </source>
</reference>
<dbReference type="Pfam" id="PF00535">
    <property type="entry name" value="Glycos_transf_2"/>
    <property type="match status" value="1"/>
</dbReference>
<keyword evidence="4" id="KW-0808">Transferase</keyword>
<dbReference type="InterPro" id="IPR001173">
    <property type="entry name" value="Glyco_trans_2-like"/>
</dbReference>
<protein>
    <submittedName>
        <fullName evidence="4">Glycosyl transferase</fullName>
    </submittedName>
</protein>
<comment type="caution">
    <text evidence="4">The sequence shown here is derived from an EMBL/GenBank/DDBJ whole genome shotgun (WGS) entry which is preliminary data.</text>
</comment>
<feature type="compositionally biased region" description="Polar residues" evidence="1">
    <location>
        <begin position="322"/>
        <end position="338"/>
    </location>
</feature>
<name>A0A2N4TZG5_9BURK</name>
<keyword evidence="2" id="KW-1133">Transmembrane helix</keyword>
<dbReference type="GO" id="GO:0016740">
    <property type="term" value="F:transferase activity"/>
    <property type="evidence" value="ECO:0007669"/>
    <property type="project" value="UniProtKB-KW"/>
</dbReference>
<sequence length="338" mass="37408">MLPRIAIVLPAYNEEQTIAATIEAFHAEMPDARIVVVDNNSRDATGRIAADTLERLGANGTVLHEPRQGKGNAVRRAFLDIEADVYVLADADLTYPAQRIHDLVRPILNGDADMVVGDRHSGGHYALENKRALHSFGNTLVQRLVNWLFGARLVDIMSGYRAFNRSFVKTYPILVEGFQIETDMTLHALHRRMRIVELPVEYRDRPVGSVSKLNTFSDGASVIFTIAQILRYYRPMVFFMALSMLFAVAGVVVAVPVFEEWFGSQYISHVPSAVLAAALETVAFLLLAVGVILDSITHHEKLKAELHYLDVHRRSVADESRFTGQPQTGTAGSATPGN</sequence>
<organism evidence="4 5">
    <name type="scientific">Pollutimonas subterranea</name>
    <dbReference type="NCBI Taxonomy" id="2045210"/>
    <lineage>
        <taxon>Bacteria</taxon>
        <taxon>Pseudomonadati</taxon>
        <taxon>Pseudomonadota</taxon>
        <taxon>Betaproteobacteria</taxon>
        <taxon>Burkholderiales</taxon>
        <taxon>Alcaligenaceae</taxon>
        <taxon>Pollutimonas</taxon>
    </lineage>
</organism>
<dbReference type="InterPro" id="IPR029044">
    <property type="entry name" value="Nucleotide-diphossugar_trans"/>
</dbReference>
<dbReference type="InterPro" id="IPR050256">
    <property type="entry name" value="Glycosyltransferase_2"/>
</dbReference>
<proteinExistence type="predicted"/>
<keyword evidence="2" id="KW-0812">Transmembrane</keyword>
<feature type="transmembrane region" description="Helical" evidence="2">
    <location>
        <begin position="237"/>
        <end position="258"/>
    </location>
</feature>
<feature type="domain" description="Glycosyltransferase 2-like" evidence="3">
    <location>
        <begin position="7"/>
        <end position="168"/>
    </location>
</feature>
<evidence type="ECO:0000313" key="5">
    <source>
        <dbReference type="Proteomes" id="UP000234190"/>
    </source>
</evidence>
<dbReference type="OrthoDB" id="276604at2"/>
<dbReference type="PANTHER" id="PTHR48090:SF7">
    <property type="entry name" value="RFBJ PROTEIN"/>
    <property type="match status" value="1"/>
</dbReference>
<evidence type="ECO:0000256" key="2">
    <source>
        <dbReference type="SAM" id="Phobius"/>
    </source>
</evidence>
<dbReference type="Proteomes" id="UP000234190">
    <property type="component" value="Unassembled WGS sequence"/>
</dbReference>
<accession>A0A2N4TZG5</accession>
<dbReference type="CDD" id="cd04179">
    <property type="entry name" value="DPM_DPG-synthase_like"/>
    <property type="match status" value="1"/>
</dbReference>
<evidence type="ECO:0000259" key="3">
    <source>
        <dbReference type="Pfam" id="PF00535"/>
    </source>
</evidence>
<dbReference type="AlphaFoldDB" id="A0A2N4TZG5"/>
<gene>
    <name evidence="4" type="ORF">CR159_19750</name>
</gene>
<dbReference type="Gene3D" id="3.90.550.10">
    <property type="entry name" value="Spore Coat Polysaccharide Biosynthesis Protein SpsA, Chain A"/>
    <property type="match status" value="1"/>
</dbReference>
<evidence type="ECO:0000256" key="1">
    <source>
        <dbReference type="SAM" id="MobiDB-lite"/>
    </source>
</evidence>
<keyword evidence="2" id="KW-0472">Membrane</keyword>
<dbReference type="EMBL" id="PDNW01000026">
    <property type="protein sequence ID" value="PLC48157.1"/>
    <property type="molecule type" value="Genomic_DNA"/>
</dbReference>
<dbReference type="RefSeq" id="WP_102075675.1">
    <property type="nucleotide sequence ID" value="NZ_PDNW01000026.1"/>
</dbReference>
<dbReference type="PANTHER" id="PTHR48090">
    <property type="entry name" value="UNDECAPRENYL-PHOSPHATE 4-DEOXY-4-FORMAMIDO-L-ARABINOSE TRANSFERASE-RELATED"/>
    <property type="match status" value="1"/>
</dbReference>
<dbReference type="SUPFAM" id="SSF53448">
    <property type="entry name" value="Nucleotide-diphospho-sugar transferases"/>
    <property type="match status" value="1"/>
</dbReference>
<keyword evidence="5" id="KW-1185">Reference proteome</keyword>
<evidence type="ECO:0000313" key="4">
    <source>
        <dbReference type="EMBL" id="PLC48157.1"/>
    </source>
</evidence>
<feature type="transmembrane region" description="Helical" evidence="2">
    <location>
        <begin position="270"/>
        <end position="293"/>
    </location>
</feature>